<feature type="transmembrane region" description="Helical" evidence="1">
    <location>
        <begin position="155"/>
        <end position="172"/>
    </location>
</feature>
<dbReference type="Proteomes" id="UP000252357">
    <property type="component" value="Unassembled WGS sequence"/>
</dbReference>
<name>A0A368L7A6_9BURK</name>
<sequence>MQIVDLLFNWVAWPIIFLTSSLWLYQGGYALATRSFAREAKIRMILALLICIGFSGYYWTLNYLYSHTKLSPGTTSTYSQLPQNWGEDSPPADREENSRIIASIAFVESNQLLKYVDRSGDWKEYCPTLEDAKRIRQKAELRTASSIASNQSFNSAIRVLVFGVVALLLGFIKGRSATPINSAFR</sequence>
<dbReference type="AlphaFoldDB" id="A0A368L7A6"/>
<proteinExistence type="predicted"/>
<feature type="transmembrane region" description="Helical" evidence="1">
    <location>
        <begin position="45"/>
        <end position="65"/>
    </location>
</feature>
<keyword evidence="1" id="KW-1133">Transmembrane helix</keyword>
<organism evidence="2 3">
    <name type="scientific">Parvibium lacunae</name>
    <dbReference type="NCBI Taxonomy" id="1888893"/>
    <lineage>
        <taxon>Bacteria</taxon>
        <taxon>Pseudomonadati</taxon>
        <taxon>Pseudomonadota</taxon>
        <taxon>Betaproteobacteria</taxon>
        <taxon>Burkholderiales</taxon>
        <taxon>Alcaligenaceae</taxon>
        <taxon>Parvibium</taxon>
    </lineage>
</organism>
<dbReference type="RefSeq" id="WP_114401542.1">
    <property type="nucleotide sequence ID" value="NZ_QPGB01000001.1"/>
</dbReference>
<comment type="caution">
    <text evidence="2">The sequence shown here is derived from an EMBL/GenBank/DDBJ whole genome shotgun (WGS) entry which is preliminary data.</text>
</comment>
<reference evidence="2 3" key="1">
    <citation type="journal article" date="2018" name="Int. J. Syst. Evol. Microbiol.">
        <title>Parvibium lacunae gen. nov., sp. nov., a new member of the family Alcaligenaceae isolated from a freshwater pond.</title>
        <authorList>
            <person name="Chen W.M."/>
            <person name="Xie P.B."/>
            <person name="Hsu M.Y."/>
            <person name="Sheu S.Y."/>
        </authorList>
    </citation>
    <scope>NUCLEOTIDE SEQUENCE [LARGE SCALE GENOMIC DNA]</scope>
    <source>
        <strain evidence="2 3">KMB9</strain>
    </source>
</reference>
<evidence type="ECO:0000313" key="3">
    <source>
        <dbReference type="Proteomes" id="UP000252357"/>
    </source>
</evidence>
<accession>A0A368L7A6</accession>
<gene>
    <name evidence="2" type="ORF">DU000_01255</name>
</gene>
<evidence type="ECO:0000313" key="2">
    <source>
        <dbReference type="EMBL" id="RCS59391.1"/>
    </source>
</evidence>
<keyword evidence="1" id="KW-0472">Membrane</keyword>
<keyword evidence="3" id="KW-1185">Reference proteome</keyword>
<feature type="transmembrane region" description="Helical" evidence="1">
    <location>
        <begin position="6"/>
        <end position="25"/>
    </location>
</feature>
<protein>
    <submittedName>
        <fullName evidence="2">Uncharacterized protein</fullName>
    </submittedName>
</protein>
<dbReference type="EMBL" id="QPGB01000001">
    <property type="protein sequence ID" value="RCS59391.1"/>
    <property type="molecule type" value="Genomic_DNA"/>
</dbReference>
<evidence type="ECO:0000256" key="1">
    <source>
        <dbReference type="SAM" id="Phobius"/>
    </source>
</evidence>
<keyword evidence="1" id="KW-0812">Transmembrane</keyword>